<evidence type="ECO:0000256" key="3">
    <source>
        <dbReference type="ARBA" id="ARBA00022679"/>
    </source>
</evidence>
<dbReference type="InterPro" id="IPR039528">
    <property type="entry name" value="DPM1-like"/>
</dbReference>
<evidence type="ECO:0000313" key="5">
    <source>
        <dbReference type="EMBL" id="QTD52023.1"/>
    </source>
</evidence>
<dbReference type="SUPFAM" id="SSF53448">
    <property type="entry name" value="Nucleotide-diphospho-sugar transferases"/>
    <property type="match status" value="1"/>
</dbReference>
<sequence length="246" mass="27658">MNYLVMIPTYNAAATLESLGIGVLHVNDATEILFIDDGSTDDTRKIILKLEEVFPGRVHHLFHEKRLGLGTSYLAGFRWGLAHGYPWLFQMNADFSHHPADLQQLITATRAATGVVGSRFVAGSGDSGSAKWRLMFSRLWSRWIKQRLNTPVLDMSGGFNGWHKEVLARINFGQIQSRGSAFQIELKYLAAKAGARYWEVPIGVGPSSGNRNRFSFKDLYETLRFTILSKPVNRALASEFTTQRQH</sequence>
<dbReference type="Proteomes" id="UP000663929">
    <property type="component" value="Chromosome"/>
</dbReference>
<organism evidence="5 6">
    <name type="scientific">Sulfidibacter corallicola</name>
    <dbReference type="NCBI Taxonomy" id="2818388"/>
    <lineage>
        <taxon>Bacteria</taxon>
        <taxon>Pseudomonadati</taxon>
        <taxon>Acidobacteriota</taxon>
        <taxon>Holophagae</taxon>
        <taxon>Acanthopleuribacterales</taxon>
        <taxon>Acanthopleuribacteraceae</taxon>
        <taxon>Sulfidibacter</taxon>
    </lineage>
</organism>
<keyword evidence="3" id="KW-0808">Transferase</keyword>
<dbReference type="GO" id="GO:0009247">
    <property type="term" value="P:glycolipid biosynthetic process"/>
    <property type="evidence" value="ECO:0007669"/>
    <property type="project" value="TreeGrafter"/>
</dbReference>
<name>A0A8A4TR77_SULCO</name>
<protein>
    <submittedName>
        <fullName evidence="5">Glycosyltransferase</fullName>
    </submittedName>
</protein>
<evidence type="ECO:0000256" key="1">
    <source>
        <dbReference type="ARBA" id="ARBA00006739"/>
    </source>
</evidence>
<dbReference type="KEGG" id="scor:J3U87_06080"/>
<dbReference type="RefSeq" id="WP_237382133.1">
    <property type="nucleotide sequence ID" value="NZ_CP071793.1"/>
</dbReference>
<gene>
    <name evidence="5" type="ORF">J3U87_06080</name>
</gene>
<dbReference type="EMBL" id="CP071793">
    <property type="protein sequence ID" value="QTD52023.1"/>
    <property type="molecule type" value="Genomic_DNA"/>
</dbReference>
<evidence type="ECO:0000259" key="4">
    <source>
        <dbReference type="Pfam" id="PF00535"/>
    </source>
</evidence>
<dbReference type="InterPro" id="IPR001173">
    <property type="entry name" value="Glyco_trans_2-like"/>
</dbReference>
<comment type="similarity">
    <text evidence="1">Belongs to the glycosyltransferase 2 family.</text>
</comment>
<keyword evidence="6" id="KW-1185">Reference proteome</keyword>
<reference evidence="5" key="1">
    <citation type="submission" date="2021-03" db="EMBL/GenBank/DDBJ databases">
        <title>Acanthopleuribacteraceae sp. M133.</title>
        <authorList>
            <person name="Wang G."/>
        </authorList>
    </citation>
    <scope>NUCLEOTIDE SEQUENCE</scope>
    <source>
        <strain evidence="5">M133</strain>
    </source>
</reference>
<evidence type="ECO:0000313" key="6">
    <source>
        <dbReference type="Proteomes" id="UP000663929"/>
    </source>
</evidence>
<evidence type="ECO:0000256" key="2">
    <source>
        <dbReference type="ARBA" id="ARBA00022676"/>
    </source>
</evidence>
<accession>A0A8A4TR77</accession>
<dbReference type="GO" id="GO:0016020">
    <property type="term" value="C:membrane"/>
    <property type="evidence" value="ECO:0007669"/>
    <property type="project" value="GOC"/>
</dbReference>
<dbReference type="PANTHER" id="PTHR43398:SF1">
    <property type="entry name" value="DOLICHOL-PHOSPHATE MANNOSYLTRANSFERASE SUBUNIT 1"/>
    <property type="match status" value="1"/>
</dbReference>
<dbReference type="AlphaFoldDB" id="A0A8A4TR77"/>
<dbReference type="PANTHER" id="PTHR43398">
    <property type="entry name" value="DOLICHOL-PHOSPHATE MANNOSYLTRANSFERASE SUBUNIT 1"/>
    <property type="match status" value="1"/>
</dbReference>
<dbReference type="Pfam" id="PF00535">
    <property type="entry name" value="Glycos_transf_2"/>
    <property type="match status" value="1"/>
</dbReference>
<dbReference type="InterPro" id="IPR029044">
    <property type="entry name" value="Nucleotide-diphossugar_trans"/>
</dbReference>
<dbReference type="GO" id="GO:0004582">
    <property type="term" value="F:dolichyl-phosphate beta-D-mannosyltransferase activity"/>
    <property type="evidence" value="ECO:0007669"/>
    <property type="project" value="InterPro"/>
</dbReference>
<feature type="domain" description="Glycosyltransferase 2-like" evidence="4">
    <location>
        <begin position="5"/>
        <end position="168"/>
    </location>
</feature>
<keyword evidence="2" id="KW-0328">Glycosyltransferase</keyword>
<proteinExistence type="inferred from homology"/>
<dbReference type="Gene3D" id="3.90.550.10">
    <property type="entry name" value="Spore Coat Polysaccharide Biosynthesis Protein SpsA, Chain A"/>
    <property type="match status" value="1"/>
</dbReference>